<reference evidence="3" key="2">
    <citation type="submission" date="2025-08" db="UniProtKB">
        <authorList>
            <consortium name="RefSeq"/>
        </authorList>
    </citation>
    <scope>IDENTIFICATION</scope>
</reference>
<gene>
    <name evidence="3" type="primary">LOC107810007</name>
</gene>
<dbReference type="GeneID" id="107810007"/>
<dbReference type="Pfam" id="PF14291">
    <property type="entry name" value="DUF4371"/>
    <property type="match status" value="1"/>
</dbReference>
<accession>A0A1S4BMX6</accession>
<dbReference type="STRING" id="4097.A0A1S4BMX6"/>
<evidence type="ECO:0000313" key="2">
    <source>
        <dbReference type="Proteomes" id="UP000790787"/>
    </source>
</evidence>
<name>A0A1S4BMX6_TOBAC</name>
<protein>
    <recommendedName>
        <fullName evidence="1">TTF-type domain-containing protein</fullName>
    </recommendedName>
</protein>
<keyword evidence="2" id="KW-1185">Reference proteome</keyword>
<dbReference type="PaxDb" id="4097-A0A1S4BMX6"/>
<dbReference type="Proteomes" id="UP000790787">
    <property type="component" value="Chromosome 12"/>
</dbReference>
<dbReference type="PANTHER" id="PTHR45749">
    <property type="match status" value="1"/>
</dbReference>
<dbReference type="OrthoDB" id="1245066at2759"/>
<dbReference type="AlphaFoldDB" id="A0A1S4BMX6"/>
<dbReference type="SMART" id="SM00597">
    <property type="entry name" value="ZnF_TTF"/>
    <property type="match status" value="1"/>
</dbReference>
<proteinExistence type="predicted"/>
<organism evidence="2 3">
    <name type="scientific">Nicotiana tabacum</name>
    <name type="common">Common tobacco</name>
    <dbReference type="NCBI Taxonomy" id="4097"/>
    <lineage>
        <taxon>Eukaryota</taxon>
        <taxon>Viridiplantae</taxon>
        <taxon>Streptophyta</taxon>
        <taxon>Embryophyta</taxon>
        <taxon>Tracheophyta</taxon>
        <taxon>Spermatophyta</taxon>
        <taxon>Magnoliopsida</taxon>
        <taxon>eudicotyledons</taxon>
        <taxon>Gunneridae</taxon>
        <taxon>Pentapetalae</taxon>
        <taxon>asterids</taxon>
        <taxon>lamiids</taxon>
        <taxon>Solanales</taxon>
        <taxon>Solanaceae</taxon>
        <taxon>Nicotianoideae</taxon>
        <taxon>Nicotianeae</taxon>
        <taxon>Nicotiana</taxon>
    </lineage>
</organism>
<dbReference type="InterPro" id="IPR025398">
    <property type="entry name" value="DUF4371"/>
</dbReference>
<dbReference type="RefSeq" id="XP_016490210.1">
    <property type="nucleotide sequence ID" value="XM_016634724.1"/>
</dbReference>
<reference evidence="2" key="1">
    <citation type="journal article" date="2014" name="Nat. Commun.">
        <title>The tobacco genome sequence and its comparison with those of tomato and potato.</title>
        <authorList>
            <person name="Sierro N."/>
            <person name="Battey J.N."/>
            <person name="Ouadi S."/>
            <person name="Bakaher N."/>
            <person name="Bovet L."/>
            <person name="Willig A."/>
            <person name="Goepfert S."/>
            <person name="Peitsch M.C."/>
            <person name="Ivanov N.V."/>
        </authorList>
    </citation>
    <scope>NUCLEOTIDE SEQUENCE [LARGE SCALE GENOMIC DNA]</scope>
</reference>
<dbReference type="PANTHER" id="PTHR45749:SF34">
    <property type="entry name" value="ZINC FINGER MYM-TYPE PROTEIN 1-LIKE"/>
    <property type="match status" value="1"/>
</dbReference>
<evidence type="ECO:0000259" key="1">
    <source>
        <dbReference type="SMART" id="SM00597"/>
    </source>
</evidence>
<evidence type="ECO:0000313" key="3">
    <source>
        <dbReference type="RefSeq" id="XP_016490210.1"/>
    </source>
</evidence>
<dbReference type="KEGG" id="nta:107810007"/>
<dbReference type="InterPro" id="IPR006580">
    <property type="entry name" value="Znf_TTF"/>
</dbReference>
<sequence length="309" mass="36148">MVSIFGFFNIHLFFYSETTPFTIFKISLNSPNQNTISSNPKPFDASLSLKICFYSHLLRPPLAPAQKIVSLKGLHLVCVTMKRFYPSVSSKLPQPSSYSPIATSVEQNLNRLEEQPQSSKRQRQGIDLDSLLTDPKERIPIRDYHPNERDEIKREYLRRGPCQPRHHKFPQRDFSGLKRRFNPKWFDEYRNWLEYSVIEDAAYCLCCYLFQDEDIHQGGGDVFSSLGFKSWQKKKRFDMHVGKSSSIHNHAKRKCEDLIKQKQSNQTSFDRHSSQTKLEYKIRLKASIEVVRLLLNQGLAFRGHREDES</sequence>